<dbReference type="GO" id="GO:0045162">
    <property type="term" value="P:clustering of voltage-gated sodium channels"/>
    <property type="evidence" value="ECO:0007669"/>
    <property type="project" value="InterPro"/>
</dbReference>
<keyword evidence="1" id="KW-0175">Coiled coil</keyword>
<dbReference type="OrthoDB" id="551053at2759"/>
<dbReference type="KEGG" id="tpal:117650574"/>
<feature type="coiled-coil region" evidence="1">
    <location>
        <begin position="133"/>
        <end position="368"/>
    </location>
</feature>
<keyword evidence="3" id="KW-1185">Reference proteome</keyword>
<feature type="coiled-coil region" evidence="1">
    <location>
        <begin position="25"/>
        <end position="73"/>
    </location>
</feature>
<dbReference type="GeneID" id="117650574"/>
<evidence type="ECO:0000313" key="4">
    <source>
        <dbReference type="RefSeq" id="XP_034249992.1"/>
    </source>
</evidence>
<dbReference type="GO" id="GO:0060271">
    <property type="term" value="P:cilium assembly"/>
    <property type="evidence" value="ECO:0007669"/>
    <property type="project" value="TreeGrafter"/>
</dbReference>
<accession>A0A6P8ZX71</accession>
<organism evidence="4">
    <name type="scientific">Thrips palmi</name>
    <name type="common">Melon thrips</name>
    <dbReference type="NCBI Taxonomy" id="161013"/>
    <lineage>
        <taxon>Eukaryota</taxon>
        <taxon>Metazoa</taxon>
        <taxon>Ecdysozoa</taxon>
        <taxon>Arthropoda</taxon>
        <taxon>Hexapoda</taxon>
        <taxon>Insecta</taxon>
        <taxon>Pterygota</taxon>
        <taxon>Neoptera</taxon>
        <taxon>Paraneoptera</taxon>
        <taxon>Thysanoptera</taxon>
        <taxon>Terebrantia</taxon>
        <taxon>Thripoidea</taxon>
        <taxon>Thripidae</taxon>
        <taxon>Thrips</taxon>
    </lineage>
</organism>
<gene>
    <name evidence="4" type="primary">LOC117650574</name>
</gene>
<protein>
    <submittedName>
        <fullName evidence="4">Sodium channel and clathrin linker 1</fullName>
    </submittedName>
</protein>
<keyword evidence="4" id="KW-0406">Ion transport</keyword>
<dbReference type="GO" id="GO:0034220">
    <property type="term" value="P:monoatomic ion transmembrane transport"/>
    <property type="evidence" value="ECO:0007669"/>
    <property type="project" value="UniProtKB-KW"/>
</dbReference>
<keyword evidence="4" id="KW-0407">Ion channel</keyword>
<keyword evidence="4" id="KW-0813">Transport</keyword>
<dbReference type="InParanoid" id="A0A6P8ZX71"/>
<dbReference type="FunCoup" id="A0A6P8ZX71">
    <property type="interactions" value="120"/>
</dbReference>
<feature type="region of interest" description="Disordered" evidence="2">
    <location>
        <begin position="1"/>
        <end position="20"/>
    </location>
</feature>
<dbReference type="Proteomes" id="UP000515158">
    <property type="component" value="Unplaced"/>
</dbReference>
<dbReference type="AlphaFoldDB" id="A0A6P8ZX71"/>
<evidence type="ECO:0000256" key="2">
    <source>
        <dbReference type="SAM" id="MobiDB-lite"/>
    </source>
</evidence>
<proteinExistence type="predicted"/>
<sequence length="579" mass="66312">MQDTPIRTEAQRHGGDDLGKEEPILKEYEDLFNAIQLQLKQCQNEQDTLRAKLESVIEENQSLSEQLQSEIRKNSSSDNYVKALNSNVKQQLDAALQERDSAVDMWQTSLQLVTALETELKDYRDNSHLTSAVEKVNEVRAEYSRAISLLEEKLAAASTRIAKEKAARELVEGKMEQLENDHKLLSERYAKRCADVDEALLAKQLSLKKIEELEKNYSAAMADSEEAKLACAELEAALDRSIARLEDVLNREAEAREKVDEALQIVDVALIDRDNALKDAAQASEDVQQLQATLSELIKEAGCEVQAEAEQIKEQYNIRIKNLLLDMRRLYSENKSKNSQLQKLKSDLQSTEAELQRTKRELDTALKDRPSFSALDRRIEGLFRSQELAGGDSIRADLEMEQLRAEIMKLSQSNELQQRQHLLDRHVLEEQINILQSEVEHSSQIISESLAKNEGLSALLHQKEQEILMMKTTLSPNTQTQCLDHRFLHEAGSKVSEHTWLDSHRMYNELQTQLDSQRDLANKWKSEVNLITSRFQSRLRELHSEVLTLRRENREIHNLLQAARYQLKNSLQGVVKPSL</sequence>
<dbReference type="PANTHER" id="PTHR35970">
    <property type="entry name" value="SODIUM CHANNEL AND CLATHRIN LINKER 1"/>
    <property type="match status" value="1"/>
</dbReference>
<dbReference type="RefSeq" id="XP_034249992.1">
    <property type="nucleotide sequence ID" value="XM_034394101.1"/>
</dbReference>
<dbReference type="PANTHER" id="PTHR35970:SF1">
    <property type="entry name" value="SODIUM CHANNEL AND CLATHRIN LINKER 1"/>
    <property type="match status" value="1"/>
</dbReference>
<name>A0A6P8ZX71_THRPL</name>
<evidence type="ECO:0000313" key="3">
    <source>
        <dbReference type="Proteomes" id="UP000515158"/>
    </source>
</evidence>
<dbReference type="GO" id="GO:0005814">
    <property type="term" value="C:centriole"/>
    <property type="evidence" value="ECO:0007669"/>
    <property type="project" value="TreeGrafter"/>
</dbReference>
<evidence type="ECO:0000256" key="1">
    <source>
        <dbReference type="SAM" id="Coils"/>
    </source>
</evidence>
<feature type="compositionally biased region" description="Basic and acidic residues" evidence="2">
    <location>
        <begin position="9"/>
        <end position="20"/>
    </location>
</feature>
<dbReference type="InterPro" id="IPR038911">
    <property type="entry name" value="SCLT1"/>
</dbReference>
<reference evidence="4" key="1">
    <citation type="submission" date="2025-08" db="UniProtKB">
        <authorList>
            <consortium name="RefSeq"/>
        </authorList>
    </citation>
    <scope>IDENTIFICATION</scope>
    <source>
        <tissue evidence="4">Total insect</tissue>
    </source>
</reference>